<keyword evidence="1" id="KW-0472">Membrane</keyword>
<name>A0A016UTA3_9BILA</name>
<dbReference type="PANTHER" id="PTHR13800">
    <property type="entry name" value="TRANSIENT RECEPTOR POTENTIAL CATION CHANNEL, SUBFAMILY M, MEMBER 6"/>
    <property type="match status" value="1"/>
</dbReference>
<protein>
    <submittedName>
        <fullName evidence="2">Uncharacterized protein</fullName>
    </submittedName>
</protein>
<dbReference type="OrthoDB" id="5796027at2759"/>
<keyword evidence="1" id="KW-1133">Transmembrane helix</keyword>
<keyword evidence="3" id="KW-1185">Reference proteome</keyword>
<dbReference type="GO" id="GO:0030001">
    <property type="term" value="P:metal ion transport"/>
    <property type="evidence" value="ECO:0007669"/>
    <property type="project" value="TreeGrafter"/>
</dbReference>
<dbReference type="AlphaFoldDB" id="A0A016UTA3"/>
<accession>A0A016UTA3</accession>
<gene>
    <name evidence="2" type="primary">Acey_s0027.g1510</name>
    <name evidence="2" type="ORF">Y032_0027g1510</name>
</gene>
<reference evidence="3" key="1">
    <citation type="journal article" date="2015" name="Nat. Genet.">
        <title>The genome and transcriptome of the zoonotic hookworm Ancylostoma ceylanicum identify infection-specific gene families.</title>
        <authorList>
            <person name="Schwarz E.M."/>
            <person name="Hu Y."/>
            <person name="Antoshechkin I."/>
            <person name="Miller M.M."/>
            <person name="Sternberg P.W."/>
            <person name="Aroian R.V."/>
        </authorList>
    </citation>
    <scope>NUCLEOTIDE SEQUENCE</scope>
    <source>
        <strain evidence="3">HY135</strain>
    </source>
</reference>
<sequence>MNCRVNILFRVPLYQIYDVDPVLCEVLCNAFFARTKCWKREDSNEIPSQGYDVDLWPNCRYHLYAGALCMYASVVMERLFLGVHDEYMAKLYQENRSSFEQRTVCLLNDVFRENVSIALNVLEIDYERIFKMGEAKYFDGSRVLKRAYTRPRHAETCWGGCCRVRNPWSIRSEETSIELMAVAYRAKAMDFLAHNCCQSLIERRWHGRLRLSPTRTLISYLFPCFIYKEFALRKARGPEVIRATRIEESALSSHPTGKPNDEYKEKLLVRASKDPGFANTVDLDSPLIIAPDASTPTSVELKQLHNVVVSELPSAAANASKHVMKCAAPRFPVKEEDRSIVHHSTEPSPLVIERIAQSVVFPVREEQGRDESPIYDRFDDLPEYSGIIPLWLWSTLKFYGTTKAKFFYHVIFRILYVIVYAWVLVAKPRRRSTIPRISNYWPELFVALVQLSQLCDSMAAIRQRMPPATRIPGPWICNVLERYGRKLGRIRLVKFLLQSATEFTFTEMTAVNWFKE</sequence>
<proteinExistence type="predicted"/>
<dbReference type="EMBL" id="JARK01001363">
    <property type="protein sequence ID" value="EYC18420.1"/>
    <property type="molecule type" value="Genomic_DNA"/>
</dbReference>
<organism evidence="2 3">
    <name type="scientific">Ancylostoma ceylanicum</name>
    <dbReference type="NCBI Taxonomy" id="53326"/>
    <lineage>
        <taxon>Eukaryota</taxon>
        <taxon>Metazoa</taxon>
        <taxon>Ecdysozoa</taxon>
        <taxon>Nematoda</taxon>
        <taxon>Chromadorea</taxon>
        <taxon>Rhabditida</taxon>
        <taxon>Rhabditina</taxon>
        <taxon>Rhabditomorpha</taxon>
        <taxon>Strongyloidea</taxon>
        <taxon>Ancylostomatidae</taxon>
        <taxon>Ancylostomatinae</taxon>
        <taxon>Ancylostoma</taxon>
    </lineage>
</organism>
<evidence type="ECO:0000313" key="2">
    <source>
        <dbReference type="EMBL" id="EYC18420.1"/>
    </source>
</evidence>
<comment type="caution">
    <text evidence="2">The sequence shown here is derived from an EMBL/GenBank/DDBJ whole genome shotgun (WGS) entry which is preliminary data.</text>
</comment>
<dbReference type="PANTHER" id="PTHR13800:SF43">
    <property type="entry name" value="ION_TRANS DOMAIN-CONTAINING PROTEIN"/>
    <property type="match status" value="1"/>
</dbReference>
<dbReference type="Proteomes" id="UP000024635">
    <property type="component" value="Unassembled WGS sequence"/>
</dbReference>
<dbReference type="GO" id="GO:0005886">
    <property type="term" value="C:plasma membrane"/>
    <property type="evidence" value="ECO:0007669"/>
    <property type="project" value="TreeGrafter"/>
</dbReference>
<evidence type="ECO:0000256" key="1">
    <source>
        <dbReference type="SAM" id="Phobius"/>
    </source>
</evidence>
<keyword evidence="1" id="KW-0812">Transmembrane</keyword>
<feature type="transmembrane region" description="Helical" evidence="1">
    <location>
        <begin position="406"/>
        <end position="426"/>
    </location>
</feature>
<dbReference type="InterPro" id="IPR050927">
    <property type="entry name" value="TRPM"/>
</dbReference>
<evidence type="ECO:0000313" key="3">
    <source>
        <dbReference type="Proteomes" id="UP000024635"/>
    </source>
</evidence>
<dbReference type="GO" id="GO:0005261">
    <property type="term" value="F:monoatomic cation channel activity"/>
    <property type="evidence" value="ECO:0007669"/>
    <property type="project" value="TreeGrafter"/>
</dbReference>